<evidence type="ECO:0000313" key="3">
    <source>
        <dbReference type="Proteomes" id="UP000288716"/>
    </source>
</evidence>
<comment type="caution">
    <text evidence="2">The sequence shown here is derived from an EMBL/GenBank/DDBJ whole genome shotgun (WGS) entry which is preliminary data.</text>
</comment>
<dbReference type="InterPro" id="IPR016187">
    <property type="entry name" value="CTDL_fold"/>
</dbReference>
<dbReference type="EMBL" id="NCKV01025851">
    <property type="protein sequence ID" value="RWS19461.1"/>
    <property type="molecule type" value="Genomic_DNA"/>
</dbReference>
<dbReference type="SUPFAM" id="SSF56436">
    <property type="entry name" value="C-type lectin-like"/>
    <property type="match status" value="1"/>
</dbReference>
<protein>
    <submittedName>
        <fullName evidence="2">Ladderlectin-like protein</fullName>
    </submittedName>
</protein>
<dbReference type="AlphaFoldDB" id="A0A443RVR6"/>
<accession>A0A443RVR6</accession>
<dbReference type="InterPro" id="IPR016186">
    <property type="entry name" value="C-type_lectin-like/link_sf"/>
</dbReference>
<dbReference type="OrthoDB" id="6537699at2759"/>
<keyword evidence="3" id="KW-1185">Reference proteome</keyword>
<dbReference type="Gene3D" id="3.10.100.10">
    <property type="entry name" value="Mannose-Binding Protein A, subunit A"/>
    <property type="match status" value="1"/>
</dbReference>
<evidence type="ECO:0000259" key="1">
    <source>
        <dbReference type="PROSITE" id="PS50041"/>
    </source>
</evidence>
<organism evidence="2 3">
    <name type="scientific">Leptotrombidium deliense</name>
    <dbReference type="NCBI Taxonomy" id="299467"/>
    <lineage>
        <taxon>Eukaryota</taxon>
        <taxon>Metazoa</taxon>
        <taxon>Ecdysozoa</taxon>
        <taxon>Arthropoda</taxon>
        <taxon>Chelicerata</taxon>
        <taxon>Arachnida</taxon>
        <taxon>Acari</taxon>
        <taxon>Acariformes</taxon>
        <taxon>Trombidiformes</taxon>
        <taxon>Prostigmata</taxon>
        <taxon>Anystina</taxon>
        <taxon>Parasitengona</taxon>
        <taxon>Trombiculoidea</taxon>
        <taxon>Trombiculidae</taxon>
        <taxon>Leptotrombidium</taxon>
    </lineage>
</organism>
<dbReference type="PROSITE" id="PS50041">
    <property type="entry name" value="C_TYPE_LECTIN_2"/>
    <property type="match status" value="1"/>
</dbReference>
<proteinExistence type="predicted"/>
<name>A0A443RVR6_9ACAR</name>
<feature type="domain" description="C-type lectin" evidence="1">
    <location>
        <begin position="1"/>
        <end position="89"/>
    </location>
</feature>
<dbReference type="InterPro" id="IPR050111">
    <property type="entry name" value="C-type_lectin/snaclec_domain"/>
</dbReference>
<sequence length="118" mass="13990">MVSIHSEDENAFLKTFTRRFNYYCLGGSRKEFNDTFIWNDGSNFSFTKWCGREPDQFNEQNSSCMSVFTGDEPKWFDGDCYIERFQLCQKDVEIKIPQCLPSVDNCYQLRHYKSNARS</sequence>
<reference evidence="2 3" key="1">
    <citation type="journal article" date="2018" name="Gigascience">
        <title>Genomes of trombidid mites reveal novel predicted allergens and laterally-transferred genes associated with secondary metabolism.</title>
        <authorList>
            <person name="Dong X."/>
            <person name="Chaisiri K."/>
            <person name="Xia D."/>
            <person name="Armstrong S.D."/>
            <person name="Fang Y."/>
            <person name="Donnelly M.J."/>
            <person name="Kadowaki T."/>
            <person name="McGarry J.W."/>
            <person name="Darby A.C."/>
            <person name="Makepeace B.L."/>
        </authorList>
    </citation>
    <scope>NUCLEOTIDE SEQUENCE [LARGE SCALE GENOMIC DNA]</scope>
    <source>
        <strain evidence="2">UoL-UT</strain>
    </source>
</reference>
<dbReference type="CDD" id="cd00037">
    <property type="entry name" value="CLECT"/>
    <property type="match status" value="1"/>
</dbReference>
<evidence type="ECO:0000313" key="2">
    <source>
        <dbReference type="EMBL" id="RWS19461.1"/>
    </source>
</evidence>
<dbReference type="VEuPathDB" id="VectorBase:LDEU012579"/>
<dbReference type="PANTHER" id="PTHR22803">
    <property type="entry name" value="MANNOSE, PHOSPHOLIPASE, LECTIN RECEPTOR RELATED"/>
    <property type="match status" value="1"/>
</dbReference>
<gene>
    <name evidence="2" type="ORF">B4U80_14976</name>
</gene>
<dbReference type="InterPro" id="IPR001304">
    <property type="entry name" value="C-type_lectin-like"/>
</dbReference>
<dbReference type="Proteomes" id="UP000288716">
    <property type="component" value="Unassembled WGS sequence"/>
</dbReference>
<dbReference type="Pfam" id="PF00059">
    <property type="entry name" value="Lectin_C"/>
    <property type="match status" value="1"/>
</dbReference>